<reference evidence="2" key="1">
    <citation type="journal article" date="2021" name="Proc. Natl. Acad. Sci. U.S.A.">
        <title>A Catalog of Tens of Thousands of Viruses from Human Metagenomes Reveals Hidden Associations with Chronic Diseases.</title>
        <authorList>
            <person name="Tisza M.J."/>
            <person name="Buck C.B."/>
        </authorList>
    </citation>
    <scope>NUCLEOTIDE SEQUENCE</scope>
    <source>
        <strain evidence="2">CtC8s18</strain>
    </source>
</reference>
<dbReference type="Gene3D" id="1.10.530.10">
    <property type="match status" value="1"/>
</dbReference>
<accession>A0A8S5LR58</accession>
<dbReference type="InterPro" id="IPR041219">
    <property type="entry name" value="Phage_lysozyme2"/>
</dbReference>
<sequence length="192" mass="22099">MAWIIGGNSEYFGLEKMQPNATEVWNFYGSRGWTVNAVAGLLGNMQRESTLNPALIEIGGTGHGLVQWTPPDDLYAVLDVLYGGHSDWENPDKQCNVIWAEYEESTGIAHRGIEPQWYKRGQWQYTWDEWAHSLDYPGDLALAFCWEYERPGVPAEAERVANAVYWYQFLSGKPPVKPTKSMPWWLWIKRII</sequence>
<organism evidence="2">
    <name type="scientific">Podoviridae sp. ctC8s18</name>
    <dbReference type="NCBI Taxonomy" id="2827617"/>
    <lineage>
        <taxon>Viruses</taxon>
        <taxon>Duplodnaviria</taxon>
        <taxon>Heunggongvirae</taxon>
        <taxon>Uroviricota</taxon>
        <taxon>Caudoviricetes</taxon>
    </lineage>
</organism>
<keyword evidence="2" id="KW-0378">Hydrolase</keyword>
<protein>
    <submittedName>
        <fullName evidence="2">Morphogenesis protein 1 hydrolase</fullName>
    </submittedName>
</protein>
<dbReference type="Pfam" id="PF18013">
    <property type="entry name" value="Phage_lysozyme2"/>
    <property type="match status" value="1"/>
</dbReference>
<evidence type="ECO:0000313" key="2">
    <source>
        <dbReference type="EMBL" id="DAD72331.1"/>
    </source>
</evidence>
<dbReference type="GO" id="GO:0016787">
    <property type="term" value="F:hydrolase activity"/>
    <property type="evidence" value="ECO:0007669"/>
    <property type="project" value="UniProtKB-KW"/>
</dbReference>
<proteinExistence type="predicted"/>
<feature type="domain" description="Phage tail lysozyme" evidence="1">
    <location>
        <begin position="20"/>
        <end position="170"/>
    </location>
</feature>
<dbReference type="EMBL" id="BK015897">
    <property type="protein sequence ID" value="DAD72331.1"/>
    <property type="molecule type" value="Genomic_DNA"/>
</dbReference>
<evidence type="ECO:0000259" key="1">
    <source>
        <dbReference type="Pfam" id="PF18013"/>
    </source>
</evidence>
<name>A0A8S5LR58_9CAUD</name>